<dbReference type="RefSeq" id="WP_330928692.1">
    <property type="nucleotide sequence ID" value="NZ_CP119075.1"/>
</dbReference>
<dbReference type="Proteomes" id="UP001218638">
    <property type="component" value="Chromosome"/>
</dbReference>
<dbReference type="InterPro" id="IPR029063">
    <property type="entry name" value="SAM-dependent_MTases_sf"/>
</dbReference>
<dbReference type="EMBL" id="CP119075">
    <property type="protein sequence ID" value="WED65486.1"/>
    <property type="molecule type" value="Genomic_DNA"/>
</dbReference>
<sequence length="261" mass="29743">MKHSYFENLAREAAKVGKKMLPRGLWVSLKESVARHAFAGDLRMLATIYGSDKWGDHWYAQHYERHFSTMRKKRIVLLELGIGGFDDSQGGGASLRMWEKYFPSGRINGVDIYDKRAHDTPRIRTYVGDQSDESFLRELVAEIGTPDIIIDDGSHLNNHVLRSFEILFPLLAENGIYVVEDVHTSYWPDFGGSSTELNSPKTSMGMLKALSDGLNHREFKREDYQPSYCDEHIVALHFYHNLVFCQKGANQEKGWVGPISG</sequence>
<reference evidence="1" key="1">
    <citation type="submission" date="2023-03" db="EMBL/GenBank/DDBJ databases">
        <title>Lomoglobus Profundus gen. nov., sp. nov., a novel member of the phylum Verrucomicrobia, isolated from deep-marine sediment of South China Sea.</title>
        <authorList>
            <person name="Ahmad T."/>
            <person name="Ishaq S.E."/>
            <person name="Wang F."/>
        </authorList>
    </citation>
    <scope>NUCLEOTIDE SEQUENCE</scope>
    <source>
        <strain evidence="1">LMO-M01</strain>
    </source>
</reference>
<keyword evidence="2" id="KW-1185">Reference proteome</keyword>
<protein>
    <submittedName>
        <fullName evidence="1">Uncharacterized protein</fullName>
    </submittedName>
</protein>
<dbReference type="AlphaFoldDB" id="A0AAE9ZXQ6"/>
<dbReference type="SUPFAM" id="SSF53335">
    <property type="entry name" value="S-adenosyl-L-methionine-dependent methyltransferases"/>
    <property type="match status" value="1"/>
</dbReference>
<proteinExistence type="predicted"/>
<evidence type="ECO:0000313" key="2">
    <source>
        <dbReference type="Proteomes" id="UP001218638"/>
    </source>
</evidence>
<dbReference type="Gene3D" id="3.40.50.150">
    <property type="entry name" value="Vaccinia Virus protein VP39"/>
    <property type="match status" value="1"/>
</dbReference>
<evidence type="ECO:0000313" key="1">
    <source>
        <dbReference type="EMBL" id="WED65486.1"/>
    </source>
</evidence>
<gene>
    <name evidence="1" type="ORF">PXH66_01315</name>
</gene>
<name>A0AAE9ZXQ6_9BACT</name>
<organism evidence="1 2">
    <name type="scientific">Synoicihabitans lomoniglobus</name>
    <dbReference type="NCBI Taxonomy" id="2909285"/>
    <lineage>
        <taxon>Bacteria</taxon>
        <taxon>Pseudomonadati</taxon>
        <taxon>Verrucomicrobiota</taxon>
        <taxon>Opitutia</taxon>
        <taxon>Opitutales</taxon>
        <taxon>Opitutaceae</taxon>
        <taxon>Synoicihabitans</taxon>
    </lineage>
</organism>
<dbReference type="KEGG" id="slom:PXH66_01315"/>
<accession>A0AAE9ZXQ6</accession>